<evidence type="ECO:0000313" key="2">
    <source>
        <dbReference type="Proteomes" id="UP000054097"/>
    </source>
</evidence>
<dbReference type="HOGENOM" id="CLU_2086268_0_0_1"/>
<keyword evidence="2" id="KW-1185">Reference proteome</keyword>
<organism evidence="1 2">
    <name type="scientific">Serendipita vermifera MAFF 305830</name>
    <dbReference type="NCBI Taxonomy" id="933852"/>
    <lineage>
        <taxon>Eukaryota</taxon>
        <taxon>Fungi</taxon>
        <taxon>Dikarya</taxon>
        <taxon>Basidiomycota</taxon>
        <taxon>Agaricomycotina</taxon>
        <taxon>Agaricomycetes</taxon>
        <taxon>Sebacinales</taxon>
        <taxon>Serendipitaceae</taxon>
        <taxon>Serendipita</taxon>
    </lineage>
</organism>
<gene>
    <name evidence="1" type="ORF">M408DRAFT_118031</name>
</gene>
<name>A0A0C3ALK3_SERVB</name>
<sequence length="117" mass="13245">MDAFLKTRVPVARQAIMSLVRNFVDQGFQHPEGVYGGDGILMGIVPFHVEWIVFGMMLKSIPRSCGRRRGKNMTASRAKLGLLYRVHHPYSLCGRSLRGWIEVAHMINDRSVMIVGF</sequence>
<dbReference type="EMBL" id="KN824400">
    <property type="protein sequence ID" value="KIM20924.1"/>
    <property type="molecule type" value="Genomic_DNA"/>
</dbReference>
<dbReference type="Proteomes" id="UP000054097">
    <property type="component" value="Unassembled WGS sequence"/>
</dbReference>
<accession>A0A0C3ALK3</accession>
<proteinExistence type="predicted"/>
<reference evidence="1 2" key="1">
    <citation type="submission" date="2014-04" db="EMBL/GenBank/DDBJ databases">
        <authorList>
            <consortium name="DOE Joint Genome Institute"/>
            <person name="Kuo A."/>
            <person name="Zuccaro A."/>
            <person name="Kohler A."/>
            <person name="Nagy L.G."/>
            <person name="Floudas D."/>
            <person name="Copeland A."/>
            <person name="Barry K.W."/>
            <person name="Cichocki N."/>
            <person name="Veneault-Fourrey C."/>
            <person name="LaButti K."/>
            <person name="Lindquist E.A."/>
            <person name="Lipzen A."/>
            <person name="Lundell T."/>
            <person name="Morin E."/>
            <person name="Murat C."/>
            <person name="Sun H."/>
            <person name="Tunlid A."/>
            <person name="Henrissat B."/>
            <person name="Grigoriev I.V."/>
            <person name="Hibbett D.S."/>
            <person name="Martin F."/>
            <person name="Nordberg H.P."/>
            <person name="Cantor M.N."/>
            <person name="Hua S.X."/>
        </authorList>
    </citation>
    <scope>NUCLEOTIDE SEQUENCE [LARGE SCALE GENOMIC DNA]</scope>
    <source>
        <strain evidence="1 2">MAFF 305830</strain>
    </source>
</reference>
<evidence type="ECO:0000313" key="1">
    <source>
        <dbReference type="EMBL" id="KIM20924.1"/>
    </source>
</evidence>
<dbReference type="AlphaFoldDB" id="A0A0C3ALK3"/>
<reference evidence="2" key="2">
    <citation type="submission" date="2015-01" db="EMBL/GenBank/DDBJ databases">
        <title>Evolutionary Origins and Diversification of the Mycorrhizal Mutualists.</title>
        <authorList>
            <consortium name="DOE Joint Genome Institute"/>
            <consortium name="Mycorrhizal Genomics Consortium"/>
            <person name="Kohler A."/>
            <person name="Kuo A."/>
            <person name="Nagy L.G."/>
            <person name="Floudas D."/>
            <person name="Copeland A."/>
            <person name="Barry K.W."/>
            <person name="Cichocki N."/>
            <person name="Veneault-Fourrey C."/>
            <person name="LaButti K."/>
            <person name="Lindquist E.A."/>
            <person name="Lipzen A."/>
            <person name="Lundell T."/>
            <person name="Morin E."/>
            <person name="Murat C."/>
            <person name="Riley R."/>
            <person name="Ohm R."/>
            <person name="Sun H."/>
            <person name="Tunlid A."/>
            <person name="Henrissat B."/>
            <person name="Grigoriev I.V."/>
            <person name="Hibbett D.S."/>
            <person name="Martin F."/>
        </authorList>
    </citation>
    <scope>NUCLEOTIDE SEQUENCE [LARGE SCALE GENOMIC DNA]</scope>
    <source>
        <strain evidence="2">MAFF 305830</strain>
    </source>
</reference>
<protein>
    <submittedName>
        <fullName evidence="1">Uncharacterized protein</fullName>
    </submittedName>
</protein>